<keyword evidence="2" id="KW-1185">Reference proteome</keyword>
<reference evidence="2" key="1">
    <citation type="journal article" date="2023" name="Nat. Plants">
        <title>Single-cell RNA sequencing provides a high-resolution roadmap for understanding the multicellular compartmentation of specialized metabolism.</title>
        <authorList>
            <person name="Sun S."/>
            <person name="Shen X."/>
            <person name="Li Y."/>
            <person name="Li Y."/>
            <person name="Wang S."/>
            <person name="Li R."/>
            <person name="Zhang H."/>
            <person name="Shen G."/>
            <person name="Guo B."/>
            <person name="Wei J."/>
            <person name="Xu J."/>
            <person name="St-Pierre B."/>
            <person name="Chen S."/>
            <person name="Sun C."/>
        </authorList>
    </citation>
    <scope>NUCLEOTIDE SEQUENCE [LARGE SCALE GENOMIC DNA]</scope>
</reference>
<protein>
    <submittedName>
        <fullName evidence="1">Uncharacterized protein</fullName>
    </submittedName>
</protein>
<accession>A0ACC0ATE3</accession>
<name>A0ACC0ATE3_CATRO</name>
<sequence length="116" mass="12676">MEAGTPKGVGVIRIFLRLKIREIISAKSVAVPDSALAEIQCIELLTEIEAPLDFDDEMPPMTLQSERTIVTNIAGATRDVVEASISARGIPITFLNTVGIRETNNLVEKICRPIMK</sequence>
<dbReference type="Proteomes" id="UP001060085">
    <property type="component" value="Linkage Group LG05"/>
</dbReference>
<gene>
    <name evidence="1" type="ORF">M9H77_23487</name>
</gene>
<comment type="caution">
    <text evidence="1">The sequence shown here is derived from an EMBL/GenBank/DDBJ whole genome shotgun (WGS) entry which is preliminary data.</text>
</comment>
<dbReference type="EMBL" id="CM044705">
    <property type="protein sequence ID" value="KAI5664164.1"/>
    <property type="molecule type" value="Genomic_DNA"/>
</dbReference>
<evidence type="ECO:0000313" key="1">
    <source>
        <dbReference type="EMBL" id="KAI5664164.1"/>
    </source>
</evidence>
<evidence type="ECO:0000313" key="2">
    <source>
        <dbReference type="Proteomes" id="UP001060085"/>
    </source>
</evidence>
<organism evidence="1 2">
    <name type="scientific">Catharanthus roseus</name>
    <name type="common">Madagascar periwinkle</name>
    <name type="synonym">Vinca rosea</name>
    <dbReference type="NCBI Taxonomy" id="4058"/>
    <lineage>
        <taxon>Eukaryota</taxon>
        <taxon>Viridiplantae</taxon>
        <taxon>Streptophyta</taxon>
        <taxon>Embryophyta</taxon>
        <taxon>Tracheophyta</taxon>
        <taxon>Spermatophyta</taxon>
        <taxon>Magnoliopsida</taxon>
        <taxon>eudicotyledons</taxon>
        <taxon>Gunneridae</taxon>
        <taxon>Pentapetalae</taxon>
        <taxon>asterids</taxon>
        <taxon>lamiids</taxon>
        <taxon>Gentianales</taxon>
        <taxon>Apocynaceae</taxon>
        <taxon>Rauvolfioideae</taxon>
        <taxon>Vinceae</taxon>
        <taxon>Catharanthinae</taxon>
        <taxon>Catharanthus</taxon>
    </lineage>
</organism>
<proteinExistence type="predicted"/>